<organism evidence="2 3">
    <name type="scientific">Chitinophaga lutea</name>
    <dbReference type="NCBI Taxonomy" id="2488634"/>
    <lineage>
        <taxon>Bacteria</taxon>
        <taxon>Pseudomonadati</taxon>
        <taxon>Bacteroidota</taxon>
        <taxon>Chitinophagia</taxon>
        <taxon>Chitinophagales</taxon>
        <taxon>Chitinophagaceae</taxon>
        <taxon>Chitinophaga</taxon>
    </lineage>
</organism>
<evidence type="ECO:0000313" key="3">
    <source>
        <dbReference type="Proteomes" id="UP000278351"/>
    </source>
</evidence>
<feature type="transmembrane region" description="Helical" evidence="1">
    <location>
        <begin position="12"/>
        <end position="32"/>
    </location>
</feature>
<keyword evidence="1" id="KW-0812">Transmembrane</keyword>
<evidence type="ECO:0000313" key="2">
    <source>
        <dbReference type="EMBL" id="RPE05693.1"/>
    </source>
</evidence>
<gene>
    <name evidence="2" type="ORF">EGT74_25330</name>
</gene>
<sequence>MIVQFLNKLAPFIYFTWPVIFIIRFILNYHIYELIGKEEMGGTSLERQYRGEDNMLALFTFRWSADFMEDDDPDITRLMRTSNILNIAFIIHTVLVVALWMFLYGRK</sequence>
<comment type="caution">
    <text evidence="2">The sequence shown here is derived from an EMBL/GenBank/DDBJ whole genome shotgun (WGS) entry which is preliminary data.</text>
</comment>
<evidence type="ECO:0000256" key="1">
    <source>
        <dbReference type="SAM" id="Phobius"/>
    </source>
</evidence>
<protein>
    <submittedName>
        <fullName evidence="2">Uncharacterized protein</fullName>
    </submittedName>
</protein>
<dbReference type="EMBL" id="RPDH01000003">
    <property type="protein sequence ID" value="RPE05693.1"/>
    <property type="molecule type" value="Genomic_DNA"/>
</dbReference>
<reference evidence="2 3" key="1">
    <citation type="submission" date="2018-11" db="EMBL/GenBank/DDBJ databases">
        <title>Chitinophaga lutea sp.nov., isolate from arsenic contaminated soil.</title>
        <authorList>
            <person name="Zong Y."/>
        </authorList>
    </citation>
    <scope>NUCLEOTIDE SEQUENCE [LARGE SCALE GENOMIC DNA]</scope>
    <source>
        <strain evidence="2 3">ZY74</strain>
    </source>
</reference>
<keyword evidence="1" id="KW-0472">Membrane</keyword>
<feature type="transmembrane region" description="Helical" evidence="1">
    <location>
        <begin position="84"/>
        <end position="104"/>
    </location>
</feature>
<dbReference type="AlphaFoldDB" id="A0A3N4PAL6"/>
<proteinExistence type="predicted"/>
<keyword evidence="1" id="KW-1133">Transmembrane helix</keyword>
<accession>A0A3N4PAL6</accession>
<keyword evidence="3" id="KW-1185">Reference proteome</keyword>
<dbReference type="Proteomes" id="UP000278351">
    <property type="component" value="Unassembled WGS sequence"/>
</dbReference>
<name>A0A3N4PAL6_9BACT</name>